<dbReference type="Proteomes" id="UP001451303">
    <property type="component" value="Unassembled WGS sequence"/>
</dbReference>
<evidence type="ECO:0000256" key="1">
    <source>
        <dbReference type="SAM" id="MobiDB-lite"/>
    </source>
</evidence>
<comment type="caution">
    <text evidence="2">The sequence shown here is derived from an EMBL/GenBank/DDBJ whole genome shotgun (WGS) entry which is preliminary data.</text>
</comment>
<gene>
    <name evidence="2" type="ORF">QR685DRAFT_595481</name>
</gene>
<dbReference type="EMBL" id="JAVLET010000002">
    <property type="protein sequence ID" value="KAL0473821.1"/>
    <property type="molecule type" value="Genomic_DNA"/>
</dbReference>
<sequence length="169" mass="17869">MSPKGLMAAPQCVVHLLPPSVCCGDRGGIPRYGEVVPKQKQMPERCRTYRFDSGTSPGTTPPPETGLDAQGNVRGGVTTAMSIRVAVDDAVMDGVVVNGGNCSVREELPTVVPSPATGQIYVKGTEFGDGRQCKRPAGVRQIPCKQVPSMLADQRAISMMDNLARPSSD</sequence>
<protein>
    <submittedName>
        <fullName evidence="2">Uncharacterized protein</fullName>
    </submittedName>
</protein>
<accession>A0ABR3DMD1</accession>
<reference evidence="2 3" key="1">
    <citation type="submission" date="2023-09" db="EMBL/GenBank/DDBJ databases">
        <title>Multi-omics analysis of a traditional fermented food reveals byproduct-associated fungal strains for waste-to-food upcycling.</title>
        <authorList>
            <consortium name="Lawrence Berkeley National Laboratory"/>
            <person name="Rekdal V.M."/>
            <person name="Villalobos-Escobedo J.M."/>
            <person name="Rodriguez-Valeron N."/>
            <person name="Garcia M.O."/>
            <person name="Vasquez D.P."/>
            <person name="Damayanti I."/>
            <person name="Sorensen P.M."/>
            <person name="Baidoo E.E."/>
            <person name="De Carvalho A.C."/>
            <person name="Riley R."/>
            <person name="Lipzen A."/>
            <person name="He G."/>
            <person name="Yan M."/>
            <person name="Haridas S."/>
            <person name="Daum C."/>
            <person name="Yoshinaga Y."/>
            <person name="Ng V."/>
            <person name="Grigoriev I.V."/>
            <person name="Munk R."/>
            <person name="Nuraida L."/>
            <person name="Wijaya C.H."/>
            <person name="Morales P.-C."/>
            <person name="Keasling J.D."/>
        </authorList>
    </citation>
    <scope>NUCLEOTIDE SEQUENCE [LARGE SCALE GENOMIC DNA]</scope>
    <source>
        <strain evidence="2 3">FGSC 2613</strain>
    </source>
</reference>
<proteinExistence type="predicted"/>
<evidence type="ECO:0000313" key="3">
    <source>
        <dbReference type="Proteomes" id="UP001451303"/>
    </source>
</evidence>
<evidence type="ECO:0000313" key="2">
    <source>
        <dbReference type="EMBL" id="KAL0473821.1"/>
    </source>
</evidence>
<feature type="region of interest" description="Disordered" evidence="1">
    <location>
        <begin position="49"/>
        <end position="71"/>
    </location>
</feature>
<keyword evidence="3" id="KW-1185">Reference proteome</keyword>
<name>A0ABR3DMD1_NEUIN</name>
<organism evidence="2 3">
    <name type="scientific">Neurospora intermedia</name>
    <dbReference type="NCBI Taxonomy" id="5142"/>
    <lineage>
        <taxon>Eukaryota</taxon>
        <taxon>Fungi</taxon>
        <taxon>Dikarya</taxon>
        <taxon>Ascomycota</taxon>
        <taxon>Pezizomycotina</taxon>
        <taxon>Sordariomycetes</taxon>
        <taxon>Sordariomycetidae</taxon>
        <taxon>Sordariales</taxon>
        <taxon>Sordariaceae</taxon>
        <taxon>Neurospora</taxon>
    </lineage>
</organism>